<accession>A0ABU1A2Z8</accession>
<evidence type="ECO:0008006" key="3">
    <source>
        <dbReference type="Google" id="ProtNLM"/>
    </source>
</evidence>
<proteinExistence type="predicted"/>
<keyword evidence="2" id="KW-1185">Reference proteome</keyword>
<sequence length="171" mass="17825">MMIAFGIAAQAQESGNVTLNVKLNPIQTLVVNPAQETVDLEYHTEEDYANGVSSGTLAKHLTVFSTGGFAVSVQASGSELVSTAAGSNGNIAANSIQIVPFYTGSATDGEVTTVALSQNNQTILTSTFGAVDKKIDIEYKGSGANAYINNYVASQSPTVYTTELTYTIVAQ</sequence>
<gene>
    <name evidence="1" type="ORF">RBU60_10460</name>
</gene>
<name>A0ABU1A2Z8_9FLAO</name>
<reference evidence="1 2" key="1">
    <citation type="submission" date="2023-08" db="EMBL/GenBank/DDBJ databases">
        <title>Mesonia sp. MT50, isolated from deep-sea sediment of the Mariana Trench.</title>
        <authorList>
            <person name="Fu H."/>
        </authorList>
    </citation>
    <scope>NUCLEOTIDE SEQUENCE [LARGE SCALE GENOMIC DNA]</scope>
    <source>
        <strain evidence="1 2">MT50</strain>
    </source>
</reference>
<dbReference type="Proteomes" id="UP001230915">
    <property type="component" value="Unassembled WGS sequence"/>
</dbReference>
<comment type="caution">
    <text evidence="1">The sequence shown here is derived from an EMBL/GenBank/DDBJ whole genome shotgun (WGS) entry which is preliminary data.</text>
</comment>
<protein>
    <recommendedName>
        <fullName evidence="3">DUF4402 domain-containing protein</fullName>
    </recommendedName>
</protein>
<evidence type="ECO:0000313" key="1">
    <source>
        <dbReference type="EMBL" id="MDQ7917999.1"/>
    </source>
</evidence>
<dbReference type="EMBL" id="JAVHUL010000028">
    <property type="protein sequence ID" value="MDQ7917999.1"/>
    <property type="molecule type" value="Genomic_DNA"/>
</dbReference>
<evidence type="ECO:0000313" key="2">
    <source>
        <dbReference type="Proteomes" id="UP001230915"/>
    </source>
</evidence>
<organism evidence="1 2">
    <name type="scientific">Mesonia profundi</name>
    <dbReference type="NCBI Taxonomy" id="3070998"/>
    <lineage>
        <taxon>Bacteria</taxon>
        <taxon>Pseudomonadati</taxon>
        <taxon>Bacteroidota</taxon>
        <taxon>Flavobacteriia</taxon>
        <taxon>Flavobacteriales</taxon>
        <taxon>Flavobacteriaceae</taxon>
        <taxon>Mesonia</taxon>
    </lineage>
</organism>
<dbReference type="RefSeq" id="WP_308864905.1">
    <property type="nucleotide sequence ID" value="NZ_JAVHUL010000028.1"/>
</dbReference>